<dbReference type="GO" id="GO:0005737">
    <property type="term" value="C:cytoplasm"/>
    <property type="evidence" value="ECO:0007669"/>
    <property type="project" value="UniProtKB-SubCell"/>
</dbReference>
<dbReference type="GO" id="GO:0051301">
    <property type="term" value="P:cell division"/>
    <property type="evidence" value="ECO:0007669"/>
    <property type="project" value="UniProtKB-KW"/>
</dbReference>
<dbReference type="InterPro" id="IPR001680">
    <property type="entry name" value="WD40_rpt"/>
</dbReference>
<evidence type="ECO:0000256" key="2">
    <source>
        <dbReference type="ARBA" id="ARBA00022490"/>
    </source>
</evidence>
<feature type="compositionally biased region" description="Basic and acidic residues" evidence="9">
    <location>
        <begin position="360"/>
        <end position="381"/>
    </location>
</feature>
<evidence type="ECO:0000259" key="10">
    <source>
        <dbReference type="Pfam" id="PF13925"/>
    </source>
</evidence>
<proteinExistence type="inferred from homology"/>
<dbReference type="GO" id="GO:0007019">
    <property type="term" value="P:microtubule depolymerization"/>
    <property type="evidence" value="ECO:0007669"/>
    <property type="project" value="TreeGrafter"/>
</dbReference>
<feature type="region of interest" description="Disordered" evidence="9">
    <location>
        <begin position="597"/>
        <end position="661"/>
    </location>
</feature>
<dbReference type="EMBL" id="GBHO01000866">
    <property type="protein sequence ID" value="JAG42738.1"/>
    <property type="molecule type" value="Transcribed_RNA"/>
</dbReference>
<keyword evidence="7" id="KW-0498">Mitosis</keyword>
<comment type="similarity">
    <text evidence="7">Belongs to the WD repeat KATNB1 family.</text>
</comment>
<feature type="domain" description="Katanin p80 subunit C-terminal" evidence="10">
    <location>
        <begin position="710"/>
        <end position="868"/>
    </location>
</feature>
<feature type="compositionally biased region" description="Polar residues" evidence="9">
    <location>
        <begin position="496"/>
        <end position="514"/>
    </location>
</feature>
<reference evidence="11" key="2">
    <citation type="submission" date="2014-07" db="EMBL/GenBank/DDBJ databases">
        <authorList>
            <person name="Hull J."/>
        </authorList>
    </citation>
    <scope>NUCLEOTIDE SEQUENCE</scope>
</reference>
<dbReference type="SUPFAM" id="SSF50978">
    <property type="entry name" value="WD40 repeat-like"/>
    <property type="match status" value="1"/>
</dbReference>
<dbReference type="HAMAP" id="MF_03022">
    <property type="entry name" value="Katanin_p80_B1"/>
    <property type="match status" value="1"/>
</dbReference>
<dbReference type="GO" id="GO:0008352">
    <property type="term" value="C:katanin complex"/>
    <property type="evidence" value="ECO:0007669"/>
    <property type="project" value="InterPro"/>
</dbReference>
<feature type="repeat" description="WD" evidence="8">
    <location>
        <begin position="117"/>
        <end position="158"/>
    </location>
</feature>
<dbReference type="InterPro" id="IPR026962">
    <property type="entry name" value="KTNB1"/>
</dbReference>
<dbReference type="AlphaFoldDB" id="A0A0A9ZGP1"/>
<dbReference type="InterPro" id="IPR020472">
    <property type="entry name" value="WD40_PAC1"/>
</dbReference>
<dbReference type="PANTHER" id="PTHR19845">
    <property type="entry name" value="KATANIN P80 SUBUNIT"/>
    <property type="match status" value="1"/>
</dbReference>
<dbReference type="Gene3D" id="2.130.10.10">
    <property type="entry name" value="YVTN repeat-like/Quinoprotein amine dehydrogenase"/>
    <property type="match status" value="2"/>
</dbReference>
<dbReference type="PANTHER" id="PTHR19845:SF0">
    <property type="entry name" value="KATANIN P80 WD40 REPEAT-CONTAINING SUBUNIT B1"/>
    <property type="match status" value="1"/>
</dbReference>
<dbReference type="SMART" id="SM00320">
    <property type="entry name" value="WD40"/>
    <property type="match status" value="6"/>
</dbReference>
<feature type="region of interest" description="Disordered" evidence="9">
    <location>
        <begin position="448"/>
        <end position="582"/>
    </location>
</feature>
<feature type="compositionally biased region" description="Polar residues" evidence="9">
    <location>
        <begin position="466"/>
        <end position="475"/>
    </location>
</feature>
<dbReference type="PROSITE" id="PS50294">
    <property type="entry name" value="WD_REPEATS_REGION"/>
    <property type="match status" value="5"/>
</dbReference>
<comment type="subcellular location">
    <subcellularLocation>
        <location evidence="1 7">Cytoplasm</location>
        <location evidence="1 7">Cytoskeleton</location>
    </subcellularLocation>
    <subcellularLocation>
        <location evidence="7">Cytoplasm</location>
    </subcellularLocation>
    <subcellularLocation>
        <location evidence="7">Cytoplasm</location>
        <location evidence="7">Cytoskeleton</location>
        <location evidence="7">Microtubule organizing center</location>
        <location evidence="7">Centrosome</location>
    </subcellularLocation>
    <subcellularLocation>
        <location evidence="7">Cytoplasm</location>
        <location evidence="7">Cytoskeleton</location>
        <location evidence="7">Spindle pole</location>
    </subcellularLocation>
    <subcellularLocation>
        <location evidence="7">Cytoplasm</location>
        <location evidence="7">Cytoskeleton</location>
        <location evidence="7">Spindle</location>
    </subcellularLocation>
    <text evidence="7">Predominantly cytoplasmic. Localized to the interphase centrosome and mitotic spindle poles.</text>
</comment>
<name>A0A0A9ZGP1_LYGHE</name>
<gene>
    <name evidence="11" type="primary">katnb1_3</name>
    <name evidence="7" type="synonym">KATNB1</name>
    <name evidence="11" type="ORF">CM83_74077</name>
</gene>
<keyword evidence="2 7" id="KW-0963">Cytoplasm</keyword>
<evidence type="ECO:0000256" key="3">
    <source>
        <dbReference type="ARBA" id="ARBA00022574"/>
    </source>
</evidence>
<dbReference type="GO" id="GO:0005874">
    <property type="term" value="C:microtubule"/>
    <property type="evidence" value="ECO:0007669"/>
    <property type="project" value="UniProtKB-KW"/>
</dbReference>
<dbReference type="InterPro" id="IPR036322">
    <property type="entry name" value="WD40_repeat_dom_sf"/>
</dbReference>
<feature type="compositionally biased region" description="Low complexity" evidence="9">
    <location>
        <begin position="536"/>
        <end position="559"/>
    </location>
</feature>
<feature type="region of interest" description="Disordered" evidence="9">
    <location>
        <begin position="334"/>
        <end position="388"/>
    </location>
</feature>
<evidence type="ECO:0000256" key="4">
    <source>
        <dbReference type="ARBA" id="ARBA00022701"/>
    </source>
</evidence>
<keyword evidence="5" id="KW-0677">Repeat</keyword>
<feature type="compositionally biased region" description="Basic residues" evidence="9">
    <location>
        <begin position="615"/>
        <end position="624"/>
    </location>
</feature>
<dbReference type="CDD" id="cd00200">
    <property type="entry name" value="WD40"/>
    <property type="match status" value="1"/>
</dbReference>
<feature type="compositionally biased region" description="Polar residues" evidence="9">
    <location>
        <begin position="340"/>
        <end position="359"/>
    </location>
</feature>
<comment type="subunit">
    <text evidence="7">Interacts with KATNA1. This interaction enhances the microtubule binding and severing activity of KATNA1 and also targets this activity to the centrosome.</text>
</comment>
<dbReference type="GO" id="GO:0051013">
    <property type="term" value="P:microtubule severing"/>
    <property type="evidence" value="ECO:0007669"/>
    <property type="project" value="UniProtKB-UniRule"/>
</dbReference>
<feature type="repeat" description="WD" evidence="8">
    <location>
        <begin position="32"/>
        <end position="74"/>
    </location>
</feature>
<evidence type="ECO:0000256" key="8">
    <source>
        <dbReference type="PROSITE-ProRule" id="PRU00221"/>
    </source>
</evidence>
<evidence type="ECO:0000256" key="1">
    <source>
        <dbReference type="ARBA" id="ARBA00004245"/>
    </source>
</evidence>
<dbReference type="Pfam" id="PF13925">
    <property type="entry name" value="Katanin_con80"/>
    <property type="match status" value="1"/>
</dbReference>
<keyword evidence="3 8" id="KW-0853">WD repeat</keyword>
<dbReference type="GO" id="GO:0000922">
    <property type="term" value="C:spindle pole"/>
    <property type="evidence" value="ECO:0007669"/>
    <property type="project" value="UniProtKB-SubCell"/>
</dbReference>
<feature type="repeat" description="WD" evidence="8">
    <location>
        <begin position="201"/>
        <end position="242"/>
    </location>
</feature>
<protein>
    <recommendedName>
        <fullName evidence="7">Katanin p80 WD40 repeat-containing subunit B1</fullName>
        <shortName evidence="7">Katanin p80 subunit B1</shortName>
    </recommendedName>
    <alternativeName>
        <fullName evidence="7">p80 katanin</fullName>
    </alternativeName>
</protein>
<organism evidence="11">
    <name type="scientific">Lygus hesperus</name>
    <name type="common">Western plant bug</name>
    <dbReference type="NCBI Taxonomy" id="30085"/>
    <lineage>
        <taxon>Eukaryota</taxon>
        <taxon>Metazoa</taxon>
        <taxon>Ecdysozoa</taxon>
        <taxon>Arthropoda</taxon>
        <taxon>Hexapoda</taxon>
        <taxon>Insecta</taxon>
        <taxon>Pterygota</taxon>
        <taxon>Neoptera</taxon>
        <taxon>Paraneoptera</taxon>
        <taxon>Hemiptera</taxon>
        <taxon>Heteroptera</taxon>
        <taxon>Panheteroptera</taxon>
        <taxon>Cimicomorpha</taxon>
        <taxon>Miridae</taxon>
        <taxon>Mirini</taxon>
        <taxon>Lygus</taxon>
    </lineage>
</organism>
<reference evidence="11" key="1">
    <citation type="journal article" date="2014" name="PLoS ONE">
        <title>Transcriptome-Based Identification of ABC Transporters in the Western Tarnished Plant Bug Lygus hesperus.</title>
        <authorList>
            <person name="Hull J.J."/>
            <person name="Chaney K."/>
            <person name="Geib S.M."/>
            <person name="Fabrick J.A."/>
            <person name="Brent C.S."/>
            <person name="Walsh D."/>
            <person name="Lavine L.C."/>
        </authorList>
    </citation>
    <scope>NUCLEOTIDE SEQUENCE</scope>
</reference>
<keyword evidence="6 7" id="KW-0206">Cytoskeleton</keyword>
<keyword evidence="7" id="KW-0131">Cell cycle</keyword>
<accession>A0A0A9ZGP1</accession>
<evidence type="ECO:0000256" key="9">
    <source>
        <dbReference type="SAM" id="MobiDB-lite"/>
    </source>
</evidence>
<dbReference type="InterPro" id="IPR028021">
    <property type="entry name" value="Katanin_C-terminal"/>
</dbReference>
<dbReference type="PRINTS" id="PR00320">
    <property type="entry name" value="GPROTEINBRPT"/>
</dbReference>
<feature type="compositionally biased region" description="Low complexity" evidence="9">
    <location>
        <begin position="597"/>
        <end position="606"/>
    </location>
</feature>
<dbReference type="PROSITE" id="PS00678">
    <property type="entry name" value="WD_REPEATS_1"/>
    <property type="match status" value="2"/>
</dbReference>
<sequence length="875" mass="96954">MEIDFVLYRRRKVITLRSNRNEENLGMRREEFIAHGANVTCLALGHKSGHVLVTGGDDKKVNLWAVGKPSCIISLSGHMTPIECVRFGHTENTVCAGSVAGALKVWDLEACRLMRTLTGHKSSVRCVEFHPYGDFLTSGSKDTSIKLWDIRRKGCIFTYKGHTEAVNSLKFSPDGQWIASAGQEGIVKLWDLRMGRMLREFTEHTGPVNSVEFHPHEFLLASSSQDHSINFWDLEHFSLVSTTGRESSPSRCLLFSNSGDVLFSGANDMLRVYGWEPARTIRIKPVPWGKVRDMAISLADDKVIAASFHSTNVSIWVIETSELTGSGLLASEAAEDRASPQANPFSHGNSLRKSFSKQKPSPEAKKALSVKTIEESERSETDPEDDVQPEIHNVLDYQQVFQPSRSLNRSPTISIYESPRPVTVAPSASLYKSTLPQSYREPTVNELHGHEKEVDEDDESPGDRTFTLTEPSVLSYSMPDIDSPVSKDRISDAGFGSSQPGSTSSPMLYTNPPNMANVLMDRRQSLSPPTTAPFGSTLQTHSSSTLPPSPAATSSPISLRRYHQRRHSVSRDPGPSAFAAHQPSADLDNEFPVKLSSIHHSSSESSVPKAASVQHQRHSTKHSRSISQSSSVPKATLRETKSDRGGQLLSSPSISPPRTPEEEFIPMSAPHPAGLNFEDFLPKSYKQRLSYTQGLPHKSEAEVFTTIFGSHDHIMSILDDRVRRLHPIHTLWQTKDLKAAVETAVNLDDNNGVIVDFLSAITPRPNIWNLDICVAVLPTISELLQSKYETHMRAGCDALRLIVRNFSPLIKSNVLSGSAGFGVDIPREERYQKCVKCYNILVSIRAFLLKRQTLQGPMGQAFRELHVSLQEIDAK</sequence>
<keyword evidence="7" id="KW-0132">Cell division</keyword>
<feature type="repeat" description="WD" evidence="8">
    <location>
        <begin position="75"/>
        <end position="116"/>
    </location>
</feature>
<dbReference type="PROSITE" id="PS50082">
    <property type="entry name" value="WD_REPEATS_2"/>
    <property type="match status" value="5"/>
</dbReference>
<dbReference type="InterPro" id="IPR019775">
    <property type="entry name" value="WD40_repeat_CS"/>
</dbReference>
<dbReference type="GO" id="GO:0005813">
    <property type="term" value="C:centrosome"/>
    <property type="evidence" value="ECO:0007669"/>
    <property type="project" value="UniProtKB-SubCell"/>
</dbReference>
<evidence type="ECO:0000256" key="5">
    <source>
        <dbReference type="ARBA" id="ARBA00022737"/>
    </source>
</evidence>
<dbReference type="Pfam" id="PF00400">
    <property type="entry name" value="WD40"/>
    <property type="match status" value="5"/>
</dbReference>
<dbReference type="FunFam" id="2.130.10.10:FF:000462">
    <property type="entry name" value="Katanin p80 WD40 repeat-containing subunit B1"/>
    <property type="match status" value="1"/>
</dbReference>
<feature type="repeat" description="WD" evidence="8">
    <location>
        <begin position="159"/>
        <end position="200"/>
    </location>
</feature>
<evidence type="ECO:0000256" key="6">
    <source>
        <dbReference type="ARBA" id="ARBA00023212"/>
    </source>
</evidence>
<dbReference type="InterPro" id="IPR015943">
    <property type="entry name" value="WD40/YVTN_repeat-like_dom_sf"/>
</dbReference>
<evidence type="ECO:0000256" key="7">
    <source>
        <dbReference type="HAMAP-Rule" id="MF_03022"/>
    </source>
</evidence>
<comment type="function">
    <text evidence="7">Participates in a complex which severs microtubules in an ATP-dependent manner. May act to target the enzymatic subunit of this complex to sites of action such as the centrosome. Microtubule severing may promote rapid reorganization of cellular microtubule arrays and the release of microtubules from the centrosome following nucleation.</text>
</comment>
<dbReference type="GO" id="GO:0008017">
    <property type="term" value="F:microtubule binding"/>
    <property type="evidence" value="ECO:0007669"/>
    <property type="project" value="UniProtKB-UniRule"/>
</dbReference>
<keyword evidence="4 7" id="KW-0493">Microtubule</keyword>
<evidence type="ECO:0000313" key="11">
    <source>
        <dbReference type="EMBL" id="JAG42738.1"/>
    </source>
</evidence>